<feature type="compositionally biased region" description="Acidic residues" evidence="4">
    <location>
        <begin position="21"/>
        <end position="30"/>
    </location>
</feature>
<dbReference type="EMBL" id="KQ965883">
    <property type="protein sequence ID" value="KXS09171.1"/>
    <property type="molecule type" value="Genomic_DNA"/>
</dbReference>
<dbReference type="InterPro" id="IPR013868">
    <property type="entry name" value="Cut8/Sts1_fam"/>
</dbReference>
<organism evidence="5 6">
    <name type="scientific">Gonapodya prolifera (strain JEL478)</name>
    <name type="common">Monoblepharis prolifera</name>
    <dbReference type="NCBI Taxonomy" id="1344416"/>
    <lineage>
        <taxon>Eukaryota</taxon>
        <taxon>Fungi</taxon>
        <taxon>Fungi incertae sedis</taxon>
        <taxon>Chytridiomycota</taxon>
        <taxon>Chytridiomycota incertae sedis</taxon>
        <taxon>Monoblepharidomycetes</taxon>
        <taxon>Monoblepharidales</taxon>
        <taxon>Gonapodyaceae</taxon>
        <taxon>Gonapodya</taxon>
    </lineage>
</organism>
<dbReference type="OrthoDB" id="10061064at2759"/>
<comment type="subunit">
    <text evidence="3">Binds the proteasome.</text>
</comment>
<name>A0A138ZXJ1_GONPJ</name>
<evidence type="ECO:0000313" key="5">
    <source>
        <dbReference type="EMBL" id="KXS09171.1"/>
    </source>
</evidence>
<keyword evidence="2 3" id="KW-0539">Nucleus</keyword>
<evidence type="ECO:0000256" key="1">
    <source>
        <dbReference type="ARBA" id="ARBA00006199"/>
    </source>
</evidence>
<evidence type="ECO:0000313" key="6">
    <source>
        <dbReference type="Proteomes" id="UP000070544"/>
    </source>
</evidence>
<dbReference type="GO" id="GO:0031144">
    <property type="term" value="P:proteasome localization"/>
    <property type="evidence" value="ECO:0007669"/>
    <property type="project" value="UniProtKB-UniRule"/>
</dbReference>
<protein>
    <recommendedName>
        <fullName evidence="3">Tethering factor for nuclear proteasome STS1</fullName>
    </recommendedName>
</protein>
<evidence type="ECO:0000256" key="3">
    <source>
        <dbReference type="RuleBase" id="RU368013"/>
    </source>
</evidence>
<reference evidence="5 6" key="1">
    <citation type="journal article" date="2015" name="Genome Biol. Evol.">
        <title>Phylogenomic analyses indicate that early fungi evolved digesting cell walls of algal ancestors of land plants.</title>
        <authorList>
            <person name="Chang Y."/>
            <person name="Wang S."/>
            <person name="Sekimoto S."/>
            <person name="Aerts A.L."/>
            <person name="Choi C."/>
            <person name="Clum A."/>
            <person name="LaButti K.M."/>
            <person name="Lindquist E.A."/>
            <person name="Yee Ngan C."/>
            <person name="Ohm R.A."/>
            <person name="Salamov A.A."/>
            <person name="Grigoriev I.V."/>
            <person name="Spatafora J.W."/>
            <person name="Berbee M.L."/>
        </authorList>
    </citation>
    <scope>NUCLEOTIDE SEQUENCE [LARGE SCALE GENOMIC DNA]</scope>
    <source>
        <strain evidence="5 6">JEL478</strain>
    </source>
</reference>
<proteinExistence type="inferred from homology"/>
<dbReference type="PANTHER" id="PTHR28032">
    <property type="entry name" value="FI02826P"/>
    <property type="match status" value="1"/>
</dbReference>
<dbReference type="GO" id="GO:0015031">
    <property type="term" value="P:protein transport"/>
    <property type="evidence" value="ECO:0007669"/>
    <property type="project" value="UniProtKB-UniRule"/>
</dbReference>
<dbReference type="AlphaFoldDB" id="A0A138ZXJ1"/>
<dbReference type="Gene3D" id="1.20.58.1590">
    <property type="entry name" value="Tethering factor for nuclear proteasome Cut8/Sts1"/>
    <property type="match status" value="1"/>
</dbReference>
<keyword evidence="6" id="KW-1185">Reference proteome</keyword>
<sequence>MADRGWSSGPALGRKRKQSDDEMDNVDESDPLQLSASSASAGSRNFPASSLPLPVAGIGRPLLTLQQTKRPRKHPVQGDDEQSDYQIHQRIIAAEQQLAVVPPSLADTLANLEKPDLLNILSQLLRSNPQLTPQISALLPLPTIQSTTSLLATLEKRLSDAFPYSKFGQDRSDYSFNRVRPVLTELKQSILHYLLHFTNPASYPEHIRHEFPATSMSYIHIATTLVHRLPRWDNPERNAEFRTSIYDRLGRALRETVAEISRLVADGKVFGAGTVSEWGKTIASHSEQVGGAHGFGEALYEFKANLGWLINLFPSDREVADYNYANGNGVSASMLYTNQQPRGPGGDSGVGSALGGMSGFACEF</sequence>
<feature type="region of interest" description="Disordered" evidence="4">
    <location>
        <begin position="1"/>
        <end position="45"/>
    </location>
</feature>
<keyword evidence="3" id="KW-0963">Cytoplasm</keyword>
<evidence type="ECO:0000256" key="4">
    <source>
        <dbReference type="SAM" id="MobiDB-lite"/>
    </source>
</evidence>
<dbReference type="GO" id="GO:0031965">
    <property type="term" value="C:nuclear membrane"/>
    <property type="evidence" value="ECO:0007669"/>
    <property type="project" value="TreeGrafter"/>
</dbReference>
<dbReference type="InterPro" id="IPR038422">
    <property type="entry name" value="Cut8/Sts1_sf"/>
</dbReference>
<dbReference type="GO" id="GO:0070628">
    <property type="term" value="F:proteasome binding"/>
    <property type="evidence" value="ECO:0007669"/>
    <property type="project" value="TreeGrafter"/>
</dbReference>
<accession>A0A138ZXJ1</accession>
<comment type="similarity">
    <text evidence="1 3">Belongs to the cut8/STS1 family.</text>
</comment>
<dbReference type="STRING" id="1344416.A0A138ZXJ1"/>
<comment type="subcellular location">
    <subcellularLocation>
        <location evidence="3">Cytoplasm</location>
    </subcellularLocation>
    <subcellularLocation>
        <location evidence="3">Nucleus</location>
    </subcellularLocation>
</comment>
<evidence type="ECO:0000256" key="2">
    <source>
        <dbReference type="ARBA" id="ARBA00023242"/>
    </source>
</evidence>
<dbReference type="Proteomes" id="UP000070544">
    <property type="component" value="Unassembled WGS sequence"/>
</dbReference>
<keyword evidence="3" id="KW-0813">Transport</keyword>
<gene>
    <name evidence="5" type="ORF">M427DRAFT_64633</name>
</gene>
<keyword evidence="3" id="KW-0653">Protein transport</keyword>
<comment type="function">
    <text evidence="3">Involved in ubiquitin-mediated protein degradation. Regulatory factor in the ubiquitin/proteasome pathway that controls the turnover of proteasome substrates. Targets proteasomes to the nucleus and facilitates the degradation of nuclear proteins.</text>
</comment>
<dbReference type="Pfam" id="PF08559">
    <property type="entry name" value="Cut8"/>
    <property type="match status" value="1"/>
</dbReference>
<dbReference type="GO" id="GO:0005737">
    <property type="term" value="C:cytoplasm"/>
    <property type="evidence" value="ECO:0007669"/>
    <property type="project" value="UniProtKB-SubCell"/>
</dbReference>
<dbReference type="GO" id="GO:0071630">
    <property type="term" value="P:nuclear protein quality control by the ubiquitin-proteasome system"/>
    <property type="evidence" value="ECO:0007669"/>
    <property type="project" value="UniProtKB-UniRule"/>
</dbReference>
<dbReference type="PANTHER" id="PTHR28032:SF1">
    <property type="entry name" value="FI02826P"/>
    <property type="match status" value="1"/>
</dbReference>